<comment type="caution">
    <text evidence="2">The sequence shown here is derived from an EMBL/GenBank/DDBJ whole genome shotgun (WGS) entry which is preliminary data.</text>
</comment>
<protein>
    <recommendedName>
        <fullName evidence="4">VPS9 domain-containing protein</fullName>
    </recommendedName>
</protein>
<organism evidence="2 3">
    <name type="scientific">Tritrichomonas musculus</name>
    <dbReference type="NCBI Taxonomy" id="1915356"/>
    <lineage>
        <taxon>Eukaryota</taxon>
        <taxon>Metamonada</taxon>
        <taxon>Parabasalia</taxon>
        <taxon>Tritrichomonadida</taxon>
        <taxon>Tritrichomonadidae</taxon>
        <taxon>Tritrichomonas</taxon>
    </lineage>
</organism>
<sequence>MNVDFINKITQKQFELRCEDAMHSIQSSNKEEYLNEVKNNFKNFLQKEKEHFNRFSEIISNLEQKSSSIPEVITQLDKTVDYSIDDQIHINSIAYFIKQLLKNDGKLFIINSKNSDFIETLSFSLFPAISTYFTVNFLPEIEDNSSNISKKHYLLYQLHNYNNAFLLISQKIKDEPTNKIVYQDFFDLLMRPMFATPLFINFCINFFQPIFSDLQNQRIKKETLPNYLINRFEYYFNFTTHLVPSFIALNLKLSDNPINTLSRSFFEIALSSSELSQYYGLFHYSRPPTEDLLSALRECLTIEGQGQAQNEVLTNIAHKLIDIGDTIEKQMADESKKRKKGLNTILTCSCPEKVIRKEINGCYQNVPDTEGERISLAIEMKNYYFDKDLFIDQNRPIFRKVLFSSKDEELLKYIYESDGSSPFELSQGEVSFKWVNFGFSMDQSDDVEEEEKHESSNPWHNATMRDNPDDVIPSLRHLLQNSDPIPTFRKLPEEMTFYTFFDEYLVKRGQTDTFSKRKFYEKVIFYNLFRYIQRKEEEKMRLKHQKGINKFNMLTSDPDEVHGMVLKTIQEMTPSQFNLVQGFILAVLPKVTLEQTQEIEYLTIATSVNKKIDFLKTIFNSIHHNIEIIENMIHFKQNSEVYSRSFYKAPKDEYLKDPNKIQKYFNQNNKVLGDQITPEIIIYKMFENEKVKPSFFSFLFETKNDDKPFFKMFMSMSDETCKLDKQFNEILRNSSKIILENFLNSRFPTNGDSTSTNMKNQYLMDKLKKIPEARSEIIYACNDAFADLSVLRKVDVYTNLCNIVCNYILEDCPNYIKDLGEDEQLPFMITIIFMSNPPFAASNTLMLKKYFRPINQESFLVDIILKHISAAFKDLKEIISNDISLNGLYYSFLTESSDFYQSILDYV</sequence>
<evidence type="ECO:0000256" key="1">
    <source>
        <dbReference type="SAM" id="MobiDB-lite"/>
    </source>
</evidence>
<reference evidence="2 3" key="1">
    <citation type="submission" date="2024-04" db="EMBL/GenBank/DDBJ databases">
        <title>Tritrichomonas musculus Genome.</title>
        <authorList>
            <person name="Alves-Ferreira E."/>
            <person name="Grigg M."/>
            <person name="Lorenzi H."/>
            <person name="Galac M."/>
        </authorList>
    </citation>
    <scope>NUCLEOTIDE SEQUENCE [LARGE SCALE GENOMIC DNA]</scope>
    <source>
        <strain evidence="2 3">EAF2021</strain>
    </source>
</reference>
<gene>
    <name evidence="2" type="ORF">M9Y10_028753</name>
</gene>
<proteinExistence type="predicted"/>
<evidence type="ECO:0008006" key="4">
    <source>
        <dbReference type="Google" id="ProtNLM"/>
    </source>
</evidence>
<keyword evidence="3" id="KW-1185">Reference proteome</keyword>
<evidence type="ECO:0000313" key="3">
    <source>
        <dbReference type="Proteomes" id="UP001470230"/>
    </source>
</evidence>
<dbReference type="EMBL" id="JAPFFF010000004">
    <property type="protein sequence ID" value="KAK8891540.1"/>
    <property type="molecule type" value="Genomic_DNA"/>
</dbReference>
<accession>A0ABR2KK91</accession>
<dbReference type="Proteomes" id="UP001470230">
    <property type="component" value="Unassembled WGS sequence"/>
</dbReference>
<feature type="region of interest" description="Disordered" evidence="1">
    <location>
        <begin position="446"/>
        <end position="465"/>
    </location>
</feature>
<name>A0ABR2KK91_9EUKA</name>
<evidence type="ECO:0000313" key="2">
    <source>
        <dbReference type="EMBL" id="KAK8891540.1"/>
    </source>
</evidence>